<feature type="chain" id="PRO_5002062113" evidence="1">
    <location>
        <begin position="18"/>
        <end position="86"/>
    </location>
</feature>
<gene>
    <name evidence="2" type="ORF">OESDEN_08471</name>
</gene>
<evidence type="ECO:0000256" key="1">
    <source>
        <dbReference type="SAM" id="SignalP"/>
    </source>
</evidence>
<protein>
    <submittedName>
        <fullName evidence="2">Uncharacterized protein</fullName>
    </submittedName>
</protein>
<accession>A0A0B1T379</accession>
<dbReference type="Proteomes" id="UP000053660">
    <property type="component" value="Unassembled WGS sequence"/>
</dbReference>
<evidence type="ECO:0000313" key="2">
    <source>
        <dbReference type="EMBL" id="KHJ91659.1"/>
    </source>
</evidence>
<keyword evidence="1" id="KW-0732">Signal</keyword>
<keyword evidence="3" id="KW-1185">Reference proteome</keyword>
<sequence length="86" mass="9920">MLVTACFLLVGLGLTSAYIAPMSQAEHERKVIDCPGIENEHRQDLYENVRYIDFALVQGYKKFGCYLGEVGDERVHRKFIIFCDFK</sequence>
<evidence type="ECO:0000313" key="3">
    <source>
        <dbReference type="Proteomes" id="UP000053660"/>
    </source>
</evidence>
<dbReference type="EMBL" id="KN551895">
    <property type="protein sequence ID" value="KHJ91659.1"/>
    <property type="molecule type" value="Genomic_DNA"/>
</dbReference>
<organism evidence="2 3">
    <name type="scientific">Oesophagostomum dentatum</name>
    <name type="common">Nodular worm</name>
    <dbReference type="NCBI Taxonomy" id="61180"/>
    <lineage>
        <taxon>Eukaryota</taxon>
        <taxon>Metazoa</taxon>
        <taxon>Ecdysozoa</taxon>
        <taxon>Nematoda</taxon>
        <taxon>Chromadorea</taxon>
        <taxon>Rhabditida</taxon>
        <taxon>Rhabditina</taxon>
        <taxon>Rhabditomorpha</taxon>
        <taxon>Strongyloidea</taxon>
        <taxon>Strongylidae</taxon>
        <taxon>Oesophagostomum</taxon>
    </lineage>
</organism>
<feature type="signal peptide" evidence="1">
    <location>
        <begin position="1"/>
        <end position="17"/>
    </location>
</feature>
<name>A0A0B1T379_OESDE</name>
<reference evidence="2 3" key="1">
    <citation type="submission" date="2014-03" db="EMBL/GenBank/DDBJ databases">
        <title>Draft genome of the hookworm Oesophagostomum dentatum.</title>
        <authorList>
            <person name="Mitreva M."/>
        </authorList>
    </citation>
    <scope>NUCLEOTIDE SEQUENCE [LARGE SCALE GENOMIC DNA]</scope>
    <source>
        <strain evidence="2 3">OD-Hann</strain>
    </source>
</reference>
<proteinExistence type="predicted"/>
<dbReference type="AlphaFoldDB" id="A0A0B1T379"/>